<evidence type="ECO:0000259" key="12">
    <source>
        <dbReference type="SMART" id="SM00756"/>
    </source>
</evidence>
<dbReference type="SMART" id="SM00756">
    <property type="entry name" value="VKc"/>
    <property type="match status" value="1"/>
</dbReference>
<comment type="subcellular location">
    <subcellularLocation>
        <location evidence="1">Membrane</location>
        <topology evidence="1">Multi-pass membrane protein</topology>
    </subcellularLocation>
</comment>
<keyword evidence="9" id="KW-0676">Redox-active center</keyword>
<evidence type="ECO:0000256" key="4">
    <source>
        <dbReference type="ARBA" id="ARBA00022719"/>
    </source>
</evidence>
<accession>A0ABU9X058</accession>
<evidence type="ECO:0000256" key="3">
    <source>
        <dbReference type="ARBA" id="ARBA00022692"/>
    </source>
</evidence>
<keyword evidence="5 11" id="KW-1133">Transmembrane helix</keyword>
<feature type="compositionally biased region" description="Low complexity" evidence="10">
    <location>
        <begin position="7"/>
        <end position="19"/>
    </location>
</feature>
<keyword evidence="7 11" id="KW-0472">Membrane</keyword>
<sequence length="220" mass="23875">MTPQTNAAPASASTGSGSPEPDLSLPGALRRIPFAWTLAALSVVGWLASGALVLEKIEKLKNPEHVTVCDVNPWVSCGEVMDTWQSSVFGFPNMFIGIVAFAITLTTAMGILAGARFGRWYWIGLQVGVTAGFAFVVWLWSQALYAIGILCPFCMVVWAAMIPMFVLTTVRNAVHGIIPVPPALARALRDWTWVIVAVLYLGVIASVFFRFIHMFVPSTM</sequence>
<evidence type="ECO:0000256" key="10">
    <source>
        <dbReference type="SAM" id="MobiDB-lite"/>
    </source>
</evidence>
<feature type="transmembrane region" description="Helical" evidence="11">
    <location>
        <begin position="146"/>
        <end position="170"/>
    </location>
</feature>
<proteinExistence type="inferred from homology"/>
<evidence type="ECO:0000256" key="6">
    <source>
        <dbReference type="ARBA" id="ARBA00023002"/>
    </source>
</evidence>
<keyword evidence="14" id="KW-1185">Reference proteome</keyword>
<dbReference type="Proteomes" id="UP001422074">
    <property type="component" value="Unassembled WGS sequence"/>
</dbReference>
<name>A0ABU9X058_9MICC</name>
<dbReference type="CDD" id="cd12922">
    <property type="entry name" value="VKOR_5"/>
    <property type="match status" value="1"/>
</dbReference>
<feature type="region of interest" description="Disordered" evidence="10">
    <location>
        <begin position="1"/>
        <end position="21"/>
    </location>
</feature>
<reference evidence="13 14" key="1">
    <citation type="submission" date="2024-05" db="EMBL/GenBank/DDBJ databases">
        <title>Sinomonas sp. nov., isolated from a waste landfill.</title>
        <authorList>
            <person name="Zhao Y."/>
        </authorList>
    </citation>
    <scope>NUCLEOTIDE SEQUENCE [LARGE SCALE GENOMIC DNA]</scope>
    <source>
        <strain evidence="13 14">CCTCC AB2014300</strain>
    </source>
</reference>
<feature type="transmembrane region" description="Helical" evidence="11">
    <location>
        <begin position="191"/>
        <end position="212"/>
    </location>
</feature>
<feature type="domain" description="Vitamin K epoxide reductase" evidence="12">
    <location>
        <begin position="31"/>
        <end position="172"/>
    </location>
</feature>
<feature type="transmembrane region" description="Helical" evidence="11">
    <location>
        <begin position="94"/>
        <end position="113"/>
    </location>
</feature>
<keyword evidence="6" id="KW-0560">Oxidoreductase</keyword>
<evidence type="ECO:0000256" key="5">
    <source>
        <dbReference type="ARBA" id="ARBA00022989"/>
    </source>
</evidence>
<gene>
    <name evidence="13" type="ORF">ABCQ75_09040</name>
</gene>
<feature type="transmembrane region" description="Helical" evidence="11">
    <location>
        <begin position="120"/>
        <end position="140"/>
    </location>
</feature>
<feature type="transmembrane region" description="Helical" evidence="11">
    <location>
        <begin position="34"/>
        <end position="54"/>
    </location>
</feature>
<evidence type="ECO:0000313" key="13">
    <source>
        <dbReference type="EMBL" id="MEN2744686.1"/>
    </source>
</evidence>
<evidence type="ECO:0000256" key="2">
    <source>
        <dbReference type="ARBA" id="ARBA00006214"/>
    </source>
</evidence>
<evidence type="ECO:0000256" key="7">
    <source>
        <dbReference type="ARBA" id="ARBA00023136"/>
    </source>
</evidence>
<dbReference type="Gene3D" id="1.20.1440.130">
    <property type="entry name" value="VKOR domain"/>
    <property type="match status" value="1"/>
</dbReference>
<dbReference type="EMBL" id="JBDFRB010000006">
    <property type="protein sequence ID" value="MEN2744686.1"/>
    <property type="molecule type" value="Genomic_DNA"/>
</dbReference>
<evidence type="ECO:0000256" key="9">
    <source>
        <dbReference type="ARBA" id="ARBA00023284"/>
    </source>
</evidence>
<dbReference type="Pfam" id="PF07884">
    <property type="entry name" value="VKOR"/>
    <property type="match status" value="1"/>
</dbReference>
<keyword evidence="3 11" id="KW-0812">Transmembrane</keyword>
<keyword evidence="8" id="KW-1015">Disulfide bond</keyword>
<evidence type="ECO:0000256" key="8">
    <source>
        <dbReference type="ARBA" id="ARBA00023157"/>
    </source>
</evidence>
<dbReference type="InterPro" id="IPR038354">
    <property type="entry name" value="VKOR_sf"/>
</dbReference>
<evidence type="ECO:0000313" key="14">
    <source>
        <dbReference type="Proteomes" id="UP001422074"/>
    </source>
</evidence>
<dbReference type="InterPro" id="IPR041714">
    <property type="entry name" value="VKOR_Actinobacteria"/>
</dbReference>
<protein>
    <submittedName>
        <fullName evidence="13">Vitamin K epoxide reductase family protein</fullName>
    </submittedName>
</protein>
<dbReference type="InterPro" id="IPR012932">
    <property type="entry name" value="VKOR"/>
</dbReference>
<organism evidence="13 14">
    <name type="scientific">Sinomonas halotolerans</name>
    <dbReference type="NCBI Taxonomy" id="1644133"/>
    <lineage>
        <taxon>Bacteria</taxon>
        <taxon>Bacillati</taxon>
        <taxon>Actinomycetota</taxon>
        <taxon>Actinomycetes</taxon>
        <taxon>Micrococcales</taxon>
        <taxon>Micrococcaceae</taxon>
        <taxon>Sinomonas</taxon>
    </lineage>
</organism>
<dbReference type="RefSeq" id="WP_345884868.1">
    <property type="nucleotide sequence ID" value="NZ_JBDFRB010000006.1"/>
</dbReference>
<comment type="similarity">
    <text evidence="2">Belongs to the VKOR family.</text>
</comment>
<evidence type="ECO:0000256" key="1">
    <source>
        <dbReference type="ARBA" id="ARBA00004141"/>
    </source>
</evidence>
<keyword evidence="4" id="KW-0874">Quinone</keyword>
<evidence type="ECO:0000256" key="11">
    <source>
        <dbReference type="SAM" id="Phobius"/>
    </source>
</evidence>
<comment type="caution">
    <text evidence="13">The sequence shown here is derived from an EMBL/GenBank/DDBJ whole genome shotgun (WGS) entry which is preliminary data.</text>
</comment>